<name>A0A832J6D8_9GAMM</name>
<dbReference type="SUPFAM" id="SSF81301">
    <property type="entry name" value="Nucleotidyltransferase"/>
    <property type="match status" value="1"/>
</dbReference>
<dbReference type="InterPro" id="IPR043519">
    <property type="entry name" value="NT_sf"/>
</dbReference>
<dbReference type="PANTHER" id="PTHR30621:SF0">
    <property type="entry name" value="BIFUNCTIONAL GLUTAMINE SYNTHETASE ADENYLYLTRANSFERASE_ADENYLYL-REMOVING ENZYME"/>
    <property type="match status" value="1"/>
</dbReference>
<dbReference type="EMBL" id="DRNF01000449">
    <property type="protein sequence ID" value="HHJ81388.1"/>
    <property type="molecule type" value="Genomic_DNA"/>
</dbReference>
<dbReference type="Gene3D" id="1.10.4050.10">
    <property type="entry name" value="Glutamine synthase adenylyltransferase GlnE"/>
    <property type="match status" value="1"/>
</dbReference>
<evidence type="ECO:0000259" key="1">
    <source>
        <dbReference type="Pfam" id="PF03710"/>
    </source>
</evidence>
<proteinExistence type="predicted"/>
<dbReference type="GO" id="GO:0008882">
    <property type="term" value="F:[glutamate-ammonia-ligase] adenylyltransferase activity"/>
    <property type="evidence" value="ECO:0007669"/>
    <property type="project" value="InterPro"/>
</dbReference>
<dbReference type="AlphaFoldDB" id="A0A832J6D8"/>
<feature type="non-terminal residue" evidence="2">
    <location>
        <position position="228"/>
    </location>
</feature>
<reference evidence="2" key="1">
    <citation type="journal article" date="2020" name="mSystems">
        <title>Genome- and Community-Level Interaction Insights into Carbon Utilization and Element Cycling Functions of Hydrothermarchaeota in Hydrothermal Sediment.</title>
        <authorList>
            <person name="Zhou Z."/>
            <person name="Liu Y."/>
            <person name="Xu W."/>
            <person name="Pan J."/>
            <person name="Luo Z.H."/>
            <person name="Li M."/>
        </authorList>
    </citation>
    <scope>NUCLEOTIDE SEQUENCE [LARGE SCALE GENOMIC DNA]</scope>
    <source>
        <strain evidence="2">HyVt-505</strain>
    </source>
</reference>
<organism evidence="2">
    <name type="scientific">Candidatus Tenderia electrophaga</name>
    <dbReference type="NCBI Taxonomy" id="1748243"/>
    <lineage>
        <taxon>Bacteria</taxon>
        <taxon>Pseudomonadati</taxon>
        <taxon>Pseudomonadota</taxon>
        <taxon>Gammaproteobacteria</taxon>
        <taxon>Candidatus Tenderiales</taxon>
        <taxon>Candidatus Tenderiaceae</taxon>
        <taxon>Candidatus Tenderia</taxon>
    </lineage>
</organism>
<keyword evidence="2" id="KW-0808">Transferase</keyword>
<feature type="domain" description="Glutamate-ammonia ligase adenylyltransferase repeated" evidence="1">
    <location>
        <begin position="55"/>
        <end position="223"/>
    </location>
</feature>
<accession>A0A832J6D8</accession>
<sequence length="228" mass="25271">MANEINNSAMTLPEAGLADLPAELRLLLQDQWQGFCAGSDELARLMLADERLALSLCRVWASSDFVAKACLRFPAMLQALVDEGHLQNECSPDYYKQHLSQLLVSASDDNQLGVVLRQFRRREMVRIAWRDIAGWTGLDETLRDLSALACACVDVSLAHLHQWQAAELGMPMGEQSGKPQSLVVLGMGKLGAGELNYSSDIDLIFAYPEEGQTQGARRHEQSNSEYFV</sequence>
<dbReference type="Proteomes" id="UP000885832">
    <property type="component" value="Unassembled WGS sequence"/>
</dbReference>
<protein>
    <submittedName>
        <fullName evidence="2">Bifunctional glutamine synthetase adenylyltransferase/deadenyltransferase</fullName>
    </submittedName>
</protein>
<keyword evidence="2" id="KW-0548">Nucleotidyltransferase</keyword>
<dbReference type="Gene3D" id="3.30.460.10">
    <property type="entry name" value="Beta Polymerase, domain 2"/>
    <property type="match status" value="1"/>
</dbReference>
<dbReference type="InterPro" id="IPR023057">
    <property type="entry name" value="GlnE"/>
</dbReference>
<comment type="caution">
    <text evidence="2">The sequence shown here is derived from an EMBL/GenBank/DDBJ whole genome shotgun (WGS) entry which is preliminary data.</text>
</comment>
<dbReference type="PANTHER" id="PTHR30621">
    <property type="entry name" value="GLUTAMINE SYNTHETASE ADENYLYLTRANSFERASE"/>
    <property type="match status" value="1"/>
</dbReference>
<dbReference type="GO" id="GO:0000820">
    <property type="term" value="P:regulation of glutamine family amino acid metabolic process"/>
    <property type="evidence" value="ECO:0007669"/>
    <property type="project" value="TreeGrafter"/>
</dbReference>
<evidence type="ECO:0000313" key="2">
    <source>
        <dbReference type="EMBL" id="HHJ81388.1"/>
    </source>
</evidence>
<gene>
    <name evidence="2" type="ORF">ENJ65_07115</name>
</gene>
<dbReference type="GO" id="GO:0005829">
    <property type="term" value="C:cytosol"/>
    <property type="evidence" value="ECO:0007669"/>
    <property type="project" value="TreeGrafter"/>
</dbReference>
<dbReference type="Pfam" id="PF03710">
    <property type="entry name" value="GlnE"/>
    <property type="match status" value="1"/>
</dbReference>
<dbReference type="InterPro" id="IPR005190">
    <property type="entry name" value="GlnE_rpt_dom"/>
</dbReference>